<dbReference type="GO" id="GO:0008061">
    <property type="term" value="F:chitin binding"/>
    <property type="evidence" value="ECO:0007669"/>
    <property type="project" value="InterPro"/>
</dbReference>
<dbReference type="AlphaFoldDB" id="A0A8K0D7V0"/>
<feature type="signal peptide" evidence="1">
    <location>
        <begin position="1"/>
        <end position="18"/>
    </location>
</feature>
<dbReference type="PROSITE" id="PS50940">
    <property type="entry name" value="CHIT_BIND_II"/>
    <property type="match status" value="1"/>
</dbReference>
<evidence type="ECO:0000313" key="4">
    <source>
        <dbReference type="Proteomes" id="UP000801492"/>
    </source>
</evidence>
<dbReference type="SUPFAM" id="SSF57625">
    <property type="entry name" value="Invertebrate chitin-binding proteins"/>
    <property type="match status" value="1"/>
</dbReference>
<dbReference type="GO" id="GO:0005576">
    <property type="term" value="C:extracellular region"/>
    <property type="evidence" value="ECO:0007669"/>
    <property type="project" value="InterPro"/>
</dbReference>
<dbReference type="EMBL" id="VTPC01001830">
    <property type="protein sequence ID" value="KAF2901145.1"/>
    <property type="molecule type" value="Genomic_DNA"/>
</dbReference>
<keyword evidence="4" id="KW-1185">Reference proteome</keyword>
<dbReference type="InterPro" id="IPR036508">
    <property type="entry name" value="Chitin-bd_dom_sf"/>
</dbReference>
<feature type="chain" id="PRO_5035439193" description="Chitin-binding type-2 domain-containing protein" evidence="1">
    <location>
        <begin position="19"/>
        <end position="127"/>
    </location>
</feature>
<dbReference type="OrthoDB" id="6020543at2759"/>
<gene>
    <name evidence="3" type="ORF">ILUMI_05042</name>
</gene>
<dbReference type="Pfam" id="PF01607">
    <property type="entry name" value="CBM_14"/>
    <property type="match status" value="1"/>
</dbReference>
<dbReference type="Gene3D" id="2.170.140.10">
    <property type="entry name" value="Chitin binding domain"/>
    <property type="match status" value="1"/>
</dbReference>
<protein>
    <recommendedName>
        <fullName evidence="2">Chitin-binding type-2 domain-containing protein</fullName>
    </recommendedName>
</protein>
<name>A0A8K0D7V0_IGNLU</name>
<dbReference type="InterPro" id="IPR002557">
    <property type="entry name" value="Chitin-bd_dom"/>
</dbReference>
<proteinExistence type="predicted"/>
<comment type="caution">
    <text evidence="3">The sequence shown here is derived from an EMBL/GenBank/DDBJ whole genome shotgun (WGS) entry which is preliminary data.</text>
</comment>
<evidence type="ECO:0000313" key="3">
    <source>
        <dbReference type="EMBL" id="KAF2901145.1"/>
    </source>
</evidence>
<organism evidence="3 4">
    <name type="scientific">Ignelater luminosus</name>
    <name type="common">Cucubano</name>
    <name type="synonym">Pyrophorus luminosus</name>
    <dbReference type="NCBI Taxonomy" id="2038154"/>
    <lineage>
        <taxon>Eukaryota</taxon>
        <taxon>Metazoa</taxon>
        <taxon>Ecdysozoa</taxon>
        <taxon>Arthropoda</taxon>
        <taxon>Hexapoda</taxon>
        <taxon>Insecta</taxon>
        <taxon>Pterygota</taxon>
        <taxon>Neoptera</taxon>
        <taxon>Endopterygota</taxon>
        <taxon>Coleoptera</taxon>
        <taxon>Polyphaga</taxon>
        <taxon>Elateriformia</taxon>
        <taxon>Elateroidea</taxon>
        <taxon>Elateridae</taxon>
        <taxon>Agrypninae</taxon>
        <taxon>Pyrophorini</taxon>
        <taxon>Ignelater</taxon>
    </lineage>
</organism>
<sequence length="127" mass="14712">MFSLHIVLALLCLNFASSLTVYHNEKEISQVKFASGYNKMAVVEHLLNQTRTKSDEYNCNSDEEWHSNPSNCKTFFLCHQCRCSELICPDQLLFNNQTKQCDWPESANCCEFWERDPKTLVADGSFM</sequence>
<keyword evidence="1" id="KW-0732">Signal</keyword>
<dbReference type="Proteomes" id="UP000801492">
    <property type="component" value="Unassembled WGS sequence"/>
</dbReference>
<evidence type="ECO:0000259" key="2">
    <source>
        <dbReference type="PROSITE" id="PS50940"/>
    </source>
</evidence>
<feature type="domain" description="Chitin-binding type-2" evidence="2">
    <location>
        <begin position="56"/>
        <end position="109"/>
    </location>
</feature>
<evidence type="ECO:0000256" key="1">
    <source>
        <dbReference type="SAM" id="SignalP"/>
    </source>
</evidence>
<reference evidence="3" key="1">
    <citation type="submission" date="2019-08" db="EMBL/GenBank/DDBJ databases">
        <title>The genome of the North American firefly Photinus pyralis.</title>
        <authorList>
            <consortium name="Photinus pyralis genome working group"/>
            <person name="Fallon T.R."/>
            <person name="Sander Lower S.E."/>
            <person name="Weng J.-K."/>
        </authorList>
    </citation>
    <scope>NUCLEOTIDE SEQUENCE</scope>
    <source>
        <strain evidence="3">TRF0915ILg1</strain>
        <tissue evidence="3">Whole body</tissue>
    </source>
</reference>
<accession>A0A8K0D7V0</accession>